<evidence type="ECO:0000256" key="7">
    <source>
        <dbReference type="RuleBase" id="RU367016"/>
    </source>
</evidence>
<evidence type="ECO:0000256" key="6">
    <source>
        <dbReference type="ARBA" id="ARBA00023136"/>
    </source>
</evidence>
<evidence type="ECO:0000256" key="1">
    <source>
        <dbReference type="ARBA" id="ARBA00004651"/>
    </source>
</evidence>
<feature type="domain" description="VTT" evidence="8">
    <location>
        <begin position="42"/>
        <end position="176"/>
    </location>
</feature>
<organism evidence="9 10">
    <name type="scientific">Brumimicrobium glaciale</name>
    <dbReference type="NCBI Taxonomy" id="200475"/>
    <lineage>
        <taxon>Bacteria</taxon>
        <taxon>Pseudomonadati</taxon>
        <taxon>Bacteroidota</taxon>
        <taxon>Flavobacteriia</taxon>
        <taxon>Flavobacteriales</taxon>
        <taxon>Crocinitomicaceae</taxon>
        <taxon>Brumimicrobium</taxon>
    </lineage>
</organism>
<name>A0A4Q4KCU5_9FLAO</name>
<accession>A0A4Q4KCU5</accession>
<sequence>MDAILESFQHLLDPDWIMQNGGLYLVLLILFIETGVFFGFFLPGDPLLFVSGMVIATADEAYPFSSEIVNLLFWMLLFMGSTISGYFLGYWTGNKFSHVFNRKEDTWFLKRKHMDAGNEFYASKGGFAITIARFLPIVRTFAPIVAGTVKMDYKKFVFFNVVGAVIWVGVLTSLGYILGDNPWVKSNLEYVILGIVLLVTLPVIVKLIFKKKKTVNEL</sequence>
<comment type="similarity">
    <text evidence="2 7">Belongs to the DedA family.</text>
</comment>
<dbReference type="InterPro" id="IPR032816">
    <property type="entry name" value="VTT_dom"/>
</dbReference>
<evidence type="ECO:0000256" key="3">
    <source>
        <dbReference type="ARBA" id="ARBA00022475"/>
    </source>
</evidence>
<reference evidence="9 10" key="1">
    <citation type="submission" date="2019-02" db="EMBL/GenBank/DDBJ databases">
        <title>Genome sequence of the sea-ice species Brumimicrobium glaciale.</title>
        <authorList>
            <person name="Bowman J.P."/>
        </authorList>
    </citation>
    <scope>NUCLEOTIDE SEQUENCE [LARGE SCALE GENOMIC DNA]</scope>
    <source>
        <strain evidence="9 10">IC156</strain>
    </source>
</reference>
<dbReference type="RefSeq" id="WP_130095122.1">
    <property type="nucleotide sequence ID" value="NZ_SETE01000010.1"/>
</dbReference>
<dbReference type="Proteomes" id="UP000293952">
    <property type="component" value="Unassembled WGS sequence"/>
</dbReference>
<keyword evidence="5 7" id="KW-1133">Transmembrane helix</keyword>
<feature type="transmembrane region" description="Helical" evidence="7">
    <location>
        <begin position="190"/>
        <end position="209"/>
    </location>
</feature>
<dbReference type="PANTHER" id="PTHR30353">
    <property type="entry name" value="INNER MEMBRANE PROTEIN DEDA-RELATED"/>
    <property type="match status" value="1"/>
</dbReference>
<dbReference type="PANTHER" id="PTHR30353:SF0">
    <property type="entry name" value="TRANSMEMBRANE PROTEIN"/>
    <property type="match status" value="1"/>
</dbReference>
<keyword evidence="10" id="KW-1185">Reference proteome</keyword>
<keyword evidence="3 7" id="KW-1003">Cell membrane</keyword>
<feature type="transmembrane region" description="Helical" evidence="7">
    <location>
        <begin position="71"/>
        <end position="93"/>
    </location>
</feature>
<keyword evidence="4 7" id="KW-0812">Transmembrane</keyword>
<evidence type="ECO:0000259" key="8">
    <source>
        <dbReference type="Pfam" id="PF09335"/>
    </source>
</evidence>
<dbReference type="GO" id="GO:0005886">
    <property type="term" value="C:plasma membrane"/>
    <property type="evidence" value="ECO:0007669"/>
    <property type="project" value="UniProtKB-SubCell"/>
</dbReference>
<feature type="transmembrane region" description="Helical" evidence="7">
    <location>
        <begin position="21"/>
        <end position="42"/>
    </location>
</feature>
<dbReference type="InterPro" id="IPR032818">
    <property type="entry name" value="DedA-like"/>
</dbReference>
<evidence type="ECO:0000256" key="4">
    <source>
        <dbReference type="ARBA" id="ARBA00022692"/>
    </source>
</evidence>
<feature type="transmembrane region" description="Helical" evidence="7">
    <location>
        <begin position="156"/>
        <end position="178"/>
    </location>
</feature>
<proteinExistence type="inferred from homology"/>
<dbReference type="Pfam" id="PF09335">
    <property type="entry name" value="VTT_dom"/>
    <property type="match status" value="1"/>
</dbReference>
<gene>
    <name evidence="9" type="ORF">ERX46_17270</name>
</gene>
<evidence type="ECO:0000313" key="10">
    <source>
        <dbReference type="Proteomes" id="UP000293952"/>
    </source>
</evidence>
<dbReference type="AlphaFoldDB" id="A0A4Q4KCU5"/>
<comment type="caution">
    <text evidence="9">The sequence shown here is derived from an EMBL/GenBank/DDBJ whole genome shotgun (WGS) entry which is preliminary data.</text>
</comment>
<evidence type="ECO:0000256" key="5">
    <source>
        <dbReference type="ARBA" id="ARBA00022989"/>
    </source>
</evidence>
<protein>
    <submittedName>
        <fullName evidence="9">DedA family protein</fullName>
    </submittedName>
</protein>
<dbReference type="OrthoDB" id="9813426at2"/>
<keyword evidence="6 7" id="KW-0472">Membrane</keyword>
<comment type="subcellular location">
    <subcellularLocation>
        <location evidence="1 7">Cell membrane</location>
        <topology evidence="1 7">Multi-pass membrane protein</topology>
    </subcellularLocation>
</comment>
<evidence type="ECO:0000256" key="2">
    <source>
        <dbReference type="ARBA" id="ARBA00010792"/>
    </source>
</evidence>
<dbReference type="EMBL" id="SETE01000010">
    <property type="protein sequence ID" value="RYM30832.1"/>
    <property type="molecule type" value="Genomic_DNA"/>
</dbReference>
<evidence type="ECO:0000313" key="9">
    <source>
        <dbReference type="EMBL" id="RYM30832.1"/>
    </source>
</evidence>